<evidence type="ECO:0000313" key="1">
    <source>
        <dbReference type="EMBL" id="MBC3808838.1"/>
    </source>
</evidence>
<dbReference type="EMBL" id="JACOFW010000020">
    <property type="protein sequence ID" value="MBC3808838.1"/>
    <property type="molecule type" value="Genomic_DNA"/>
</dbReference>
<accession>A0ABR6X864</accession>
<comment type="caution">
    <text evidence="1">The sequence shown here is derived from an EMBL/GenBank/DDBJ whole genome shotgun (WGS) entry which is preliminary data.</text>
</comment>
<reference evidence="1 2" key="1">
    <citation type="submission" date="2020-08" db="EMBL/GenBank/DDBJ databases">
        <title>Novel species isolated from subtropical streams in China.</title>
        <authorList>
            <person name="Lu H."/>
        </authorList>
    </citation>
    <scope>NUCLEOTIDE SEQUENCE [LARGE SCALE GENOMIC DNA]</scope>
    <source>
        <strain evidence="1 2">KACC 16656</strain>
    </source>
</reference>
<keyword evidence="2" id="KW-1185">Reference proteome</keyword>
<dbReference type="RefSeq" id="WP_186923904.1">
    <property type="nucleotide sequence ID" value="NZ_JACOFW010000020.1"/>
</dbReference>
<evidence type="ECO:0000313" key="2">
    <source>
        <dbReference type="Proteomes" id="UP000648257"/>
    </source>
</evidence>
<proteinExistence type="predicted"/>
<sequence length="114" mass="13344">MSGRKKRKQERLPREDLVVARVREVADLPFVTQIEDHFAGMWNELGIQIKMNASTPDSEVIRLRNEVLKCLKVIDQENELPFTWIVGFWRDEKNIEVLLPQDDVKSLEDTLRAV</sequence>
<gene>
    <name evidence="1" type="ORF">H8K52_15965</name>
</gene>
<dbReference type="Proteomes" id="UP000648257">
    <property type="component" value="Unassembled WGS sequence"/>
</dbReference>
<organism evidence="1 2">
    <name type="scientific">Undibacterium seohonense</name>
    <dbReference type="NCBI Taxonomy" id="1344950"/>
    <lineage>
        <taxon>Bacteria</taxon>
        <taxon>Pseudomonadati</taxon>
        <taxon>Pseudomonadota</taxon>
        <taxon>Betaproteobacteria</taxon>
        <taxon>Burkholderiales</taxon>
        <taxon>Oxalobacteraceae</taxon>
        <taxon>Undibacterium</taxon>
    </lineage>
</organism>
<protein>
    <submittedName>
        <fullName evidence="1">Uncharacterized protein</fullName>
    </submittedName>
</protein>
<name>A0ABR6X864_9BURK</name>